<feature type="transmembrane region" description="Helical" evidence="1">
    <location>
        <begin position="60"/>
        <end position="82"/>
    </location>
</feature>
<dbReference type="Pfam" id="PF10734">
    <property type="entry name" value="DUF2523"/>
    <property type="match status" value="1"/>
</dbReference>
<dbReference type="EMBL" id="CP133568">
    <property type="protein sequence ID" value="WMT02086.1"/>
    <property type="molecule type" value="Genomic_DNA"/>
</dbReference>
<keyword evidence="1" id="KW-0812">Transmembrane</keyword>
<accession>A0ABY9P597</accession>
<keyword evidence="3" id="KW-1185">Reference proteome</keyword>
<sequence>MDSIIIKWVGTLITALKLGAASIAGRIFAGMGLTFVSFTYALPAVKSWLAQQAQGLGPQAIQLLSATGVDVFMTLIISALVARIGMKTVLMLTSQLESMINQAGG</sequence>
<proteinExistence type="predicted"/>
<reference evidence="2 3" key="1">
    <citation type="submission" date="2023-08" db="EMBL/GenBank/DDBJ databases">
        <title>The whole genome sequence of Lysobacter yananisis.</title>
        <authorList>
            <person name="Sun H."/>
        </authorList>
    </citation>
    <scope>NUCLEOTIDE SEQUENCE [LARGE SCALE GENOMIC DNA]</scope>
    <source>
        <strain evidence="2 3">SNNU513</strain>
    </source>
</reference>
<dbReference type="InterPro" id="IPR019670">
    <property type="entry name" value="DUF2523"/>
</dbReference>
<gene>
    <name evidence="2" type="ORF">RDV84_19280</name>
</gene>
<dbReference type="RefSeq" id="WP_309151256.1">
    <property type="nucleotide sequence ID" value="NZ_CP133568.1"/>
</dbReference>
<keyword evidence="1" id="KW-0472">Membrane</keyword>
<protein>
    <submittedName>
        <fullName evidence="2">DUF2523 family protein</fullName>
    </submittedName>
</protein>
<evidence type="ECO:0000313" key="3">
    <source>
        <dbReference type="Proteomes" id="UP001229313"/>
    </source>
</evidence>
<dbReference type="Proteomes" id="UP001229313">
    <property type="component" value="Chromosome"/>
</dbReference>
<organism evidence="2 3">
    <name type="scientific">Lysobacter yananisis</name>
    <dbReference type="NCBI Taxonomy" id="1003114"/>
    <lineage>
        <taxon>Bacteria</taxon>
        <taxon>Pseudomonadati</taxon>
        <taxon>Pseudomonadota</taxon>
        <taxon>Gammaproteobacteria</taxon>
        <taxon>Lysobacterales</taxon>
        <taxon>Lysobacteraceae</taxon>
        <taxon>Lysobacter</taxon>
    </lineage>
</organism>
<evidence type="ECO:0000256" key="1">
    <source>
        <dbReference type="SAM" id="Phobius"/>
    </source>
</evidence>
<name>A0ABY9P597_9GAMM</name>
<keyword evidence="1" id="KW-1133">Transmembrane helix</keyword>
<feature type="transmembrane region" description="Helical" evidence="1">
    <location>
        <begin position="12"/>
        <end position="40"/>
    </location>
</feature>
<evidence type="ECO:0000313" key="2">
    <source>
        <dbReference type="EMBL" id="WMT02086.1"/>
    </source>
</evidence>